<dbReference type="InterPro" id="IPR027974">
    <property type="entry name" value="DUF4470"/>
</dbReference>
<dbReference type="Pfam" id="PF01753">
    <property type="entry name" value="zf-MYND"/>
    <property type="match status" value="1"/>
</dbReference>
<dbReference type="Pfam" id="PF14737">
    <property type="entry name" value="DUF4470"/>
    <property type="match status" value="1"/>
</dbReference>
<dbReference type="Proteomes" id="UP001556367">
    <property type="component" value="Unassembled WGS sequence"/>
</dbReference>
<organism evidence="6 7">
    <name type="scientific">Hohenbuehelia grisea</name>
    <dbReference type="NCBI Taxonomy" id="104357"/>
    <lineage>
        <taxon>Eukaryota</taxon>
        <taxon>Fungi</taxon>
        <taxon>Dikarya</taxon>
        <taxon>Basidiomycota</taxon>
        <taxon>Agaricomycotina</taxon>
        <taxon>Agaricomycetes</taxon>
        <taxon>Agaricomycetidae</taxon>
        <taxon>Agaricales</taxon>
        <taxon>Pleurotineae</taxon>
        <taxon>Pleurotaceae</taxon>
        <taxon>Hohenbuehelia</taxon>
    </lineage>
</organism>
<name>A0ABR3J464_9AGAR</name>
<gene>
    <name evidence="6" type="ORF">HGRIS_010272</name>
</gene>
<evidence type="ECO:0000256" key="4">
    <source>
        <dbReference type="PROSITE-ProRule" id="PRU00134"/>
    </source>
</evidence>
<evidence type="ECO:0000259" key="5">
    <source>
        <dbReference type="PROSITE" id="PS50865"/>
    </source>
</evidence>
<dbReference type="PANTHER" id="PTHR10237:SF15">
    <property type="entry name" value="LD37257P"/>
    <property type="match status" value="1"/>
</dbReference>
<evidence type="ECO:0000256" key="2">
    <source>
        <dbReference type="ARBA" id="ARBA00022771"/>
    </source>
</evidence>
<dbReference type="Gene3D" id="6.10.140.2220">
    <property type="match status" value="1"/>
</dbReference>
<protein>
    <recommendedName>
        <fullName evidence="5">MYND-type domain-containing protein</fullName>
    </recommendedName>
</protein>
<dbReference type="SUPFAM" id="SSF144232">
    <property type="entry name" value="HIT/MYND zinc finger-like"/>
    <property type="match status" value="1"/>
</dbReference>
<dbReference type="PROSITE" id="PS01360">
    <property type="entry name" value="ZF_MYND_1"/>
    <property type="match status" value="1"/>
</dbReference>
<evidence type="ECO:0000256" key="3">
    <source>
        <dbReference type="ARBA" id="ARBA00022833"/>
    </source>
</evidence>
<accession>A0ABR3J464</accession>
<keyword evidence="1" id="KW-0479">Metal-binding</keyword>
<dbReference type="InterPro" id="IPR024119">
    <property type="entry name" value="TF_DEAF-1"/>
</dbReference>
<keyword evidence="2 4" id="KW-0863">Zinc-finger</keyword>
<evidence type="ECO:0000313" key="6">
    <source>
        <dbReference type="EMBL" id="KAL0950293.1"/>
    </source>
</evidence>
<evidence type="ECO:0000313" key="7">
    <source>
        <dbReference type="Proteomes" id="UP001556367"/>
    </source>
</evidence>
<keyword evidence="7" id="KW-1185">Reference proteome</keyword>
<comment type="caution">
    <text evidence="6">The sequence shown here is derived from an EMBL/GenBank/DDBJ whole genome shotgun (WGS) entry which is preliminary data.</text>
</comment>
<keyword evidence="3" id="KW-0862">Zinc</keyword>
<dbReference type="PANTHER" id="PTHR10237">
    <property type="entry name" value="DEFORMED EPIDERMAL AUTOREGULATORY FACTOR 1 HOMOLOG SUPPRESSIN"/>
    <property type="match status" value="1"/>
</dbReference>
<proteinExistence type="predicted"/>
<dbReference type="EMBL" id="JASNQZ010000012">
    <property type="protein sequence ID" value="KAL0950293.1"/>
    <property type="molecule type" value="Genomic_DNA"/>
</dbReference>
<dbReference type="PROSITE" id="PS50865">
    <property type="entry name" value="ZF_MYND_2"/>
    <property type="match status" value="1"/>
</dbReference>
<feature type="domain" description="MYND-type" evidence="5">
    <location>
        <begin position="1149"/>
        <end position="1188"/>
    </location>
</feature>
<dbReference type="InterPro" id="IPR002893">
    <property type="entry name" value="Znf_MYND"/>
</dbReference>
<evidence type="ECO:0000256" key="1">
    <source>
        <dbReference type="ARBA" id="ARBA00022723"/>
    </source>
</evidence>
<sequence length="1190" mass="131266">MSHPVYFPGKSYFYPIGNTAPVSLTQHLPPEEPATVLLLGCGDPRNILFTVHTDHAIGPRKLDVTCCDWEPGTLARNAILLTLIADTDEAAWSTKLWNIFYHLNIDRPSLELLSNHCQKLIDISSDLATWNASTYARFLRLCSSQTLSTLRGFWKEYLRLSRLSPHEQSVLNQKFVAGKQSFKSWNIMTAARNTGPLIMSSPESGSFADEHYRFYWDTGVIPSEKKHLSEATFANPTMAYSSRGEEFSVHYGTDPILGFHLAPAFAPLMKDSFSSSAVQNVGLCAKSQFVLWCKSFHDAVAHDLAQPSVVIRLQVGEALSFCYALRLRSLGLDGNGPFASFWGSERITLDDPPYEPSQSTNRAPTSFNMVDSSNLTDHLGLINMLVAVTPVLSPSQSTVFVTETLLSTEETRVKAFESRVFADAHAMALLLGLVPAAYDSLFTSQSSHHEIALELISSSPQAHETIAWKLVPRSGHRDLHPPGKVGFDAKQLARLVFDVYLKMFDEENISSTLRSIAVSKASGGRRVQSLSLIHYNRRSFALFLRSVMDNVLTDWPSTMTALINLIETDQTLMLGSNNYQDLCCQLHLLGVYTVPPLRPNQTAVQVDDSRGRFSTWNDIPPVVCVTLVVPREKIDLIAQIDANKIGTPIFQTSILHPSGHNIISYLQIMFGKCSTTGQASDPTVHVEEDPAGWKGRSPLAVSFWMPSWILRQQHDGLKVCLGVYQTPSAVAVLRPKLGAYLTLFEADITNKNAVLLSRERPGFHGELALTSKVFPPQGVSPPVGGGMVDLKVHLDDTTLKPKVVKLRLRIDGGAHIASLGGGAKVSVEQTSSSSVSVTFDDFKRELVFPLAVDGRHLKTLVARKSLYIEIQALLPKLDDPLSFYVNAAPVPTTTSPILSTFHHLRLDLMPALSTKNSSKLKWLNAHAQLAMSDQEIAQYNSGKTAPEKILYNVKQSINIMLDGFCGLNAERKTVYGLMLPPDVGVYTLIFIQDLRLDLASHTVVLDACVLPLTRSNLSDVMSDIQKITGKGVMQIVTAANEMRVWKQLLAAFAERCRTWSHTPNCEYAAEGRTPLSYEPAEDPICSCGKGKNLGNFISMYPYPSLVPHVTRVAISLLFAVSYLEPIGSHFRDAISDQPPRPRGSGDNVCHMCAGPGKPSLLLCSKCRNARYCSADCQAKAWAQHKKTCRK</sequence>
<reference evidence="7" key="1">
    <citation type="submission" date="2024-06" db="EMBL/GenBank/DDBJ databases">
        <title>Multi-omics analyses provide insights into the biosynthesis of the anticancer antibiotic pleurotin in Hohenbuehelia grisea.</title>
        <authorList>
            <person name="Weaver J.A."/>
            <person name="Alberti F."/>
        </authorList>
    </citation>
    <scope>NUCLEOTIDE SEQUENCE [LARGE SCALE GENOMIC DNA]</scope>
    <source>
        <strain evidence="7">T-177</strain>
    </source>
</reference>